<comment type="subcellular location">
    <subcellularLocation>
        <location evidence="1">Cell inner membrane</location>
        <topology evidence="1">Multi-pass membrane protein</topology>
    </subcellularLocation>
</comment>
<dbReference type="InterPro" id="IPR003856">
    <property type="entry name" value="LPS_length_determ_N"/>
</dbReference>
<dbReference type="eggNOG" id="COG3944">
    <property type="taxonomic scope" value="Bacteria"/>
</dbReference>
<evidence type="ECO:0000256" key="15">
    <source>
        <dbReference type="ARBA" id="ARBA00023137"/>
    </source>
</evidence>
<dbReference type="PANTHER" id="PTHR32309">
    <property type="entry name" value="TYROSINE-PROTEIN KINASE"/>
    <property type="match status" value="1"/>
</dbReference>
<comment type="similarity">
    <text evidence="3">Belongs to the CpsD/CapB family.</text>
</comment>
<accession>G0H9W4</accession>
<proteinExistence type="inferred from homology"/>
<keyword evidence="14 18" id="KW-0472">Membrane</keyword>
<dbReference type="GO" id="GO:0004715">
    <property type="term" value="F:non-membrane spanning protein tyrosine kinase activity"/>
    <property type="evidence" value="ECO:0007669"/>
    <property type="project" value="UniProtKB-EC"/>
</dbReference>
<dbReference type="STRING" id="858619.CVAR_0320"/>
<dbReference type="Gene3D" id="3.40.50.300">
    <property type="entry name" value="P-loop containing nucleotide triphosphate hydrolases"/>
    <property type="match status" value="1"/>
</dbReference>
<evidence type="ECO:0000256" key="9">
    <source>
        <dbReference type="ARBA" id="ARBA00022692"/>
    </source>
</evidence>
<keyword evidence="11" id="KW-0418">Kinase</keyword>
<keyword evidence="8" id="KW-0808">Transferase</keyword>
<evidence type="ECO:0000313" key="21">
    <source>
        <dbReference type="EMBL" id="AEK35668.1"/>
    </source>
</evidence>
<protein>
    <recommendedName>
        <fullName evidence="5">non-specific protein-tyrosine kinase</fullName>
        <ecNumber evidence="5">2.7.10.2</ecNumber>
    </recommendedName>
</protein>
<evidence type="ECO:0000256" key="12">
    <source>
        <dbReference type="ARBA" id="ARBA00022840"/>
    </source>
</evidence>
<dbReference type="PANTHER" id="PTHR32309:SF13">
    <property type="entry name" value="FERRIC ENTEROBACTIN TRANSPORT PROTEIN FEPE"/>
    <property type="match status" value="1"/>
</dbReference>
<evidence type="ECO:0000256" key="2">
    <source>
        <dbReference type="ARBA" id="ARBA00006683"/>
    </source>
</evidence>
<feature type="domain" description="Polysaccharide chain length determinant N-terminal" evidence="19">
    <location>
        <begin position="397"/>
        <end position="480"/>
    </location>
</feature>
<evidence type="ECO:0000256" key="3">
    <source>
        <dbReference type="ARBA" id="ARBA00007316"/>
    </source>
</evidence>
<dbReference type="EMBL" id="CP002917">
    <property type="protein sequence ID" value="AEK35668.1"/>
    <property type="molecule type" value="Genomic_DNA"/>
</dbReference>
<feature type="transmembrane region" description="Helical" evidence="18">
    <location>
        <begin position="6"/>
        <end position="26"/>
    </location>
</feature>
<evidence type="ECO:0000259" key="20">
    <source>
        <dbReference type="Pfam" id="PF13614"/>
    </source>
</evidence>
<comment type="similarity">
    <text evidence="2">Belongs to the CpsC/CapA family.</text>
</comment>
<evidence type="ECO:0000256" key="7">
    <source>
        <dbReference type="ARBA" id="ARBA00022519"/>
    </source>
</evidence>
<feature type="domain" description="AAA" evidence="20">
    <location>
        <begin position="656"/>
        <end position="800"/>
    </location>
</feature>
<evidence type="ECO:0000256" key="16">
    <source>
        <dbReference type="ARBA" id="ARBA00051245"/>
    </source>
</evidence>
<name>G0H9W4_CORVD</name>
<keyword evidence="7" id="KW-0997">Cell inner membrane</keyword>
<keyword evidence="15" id="KW-0829">Tyrosine-protein kinase</keyword>
<feature type="transmembrane region" description="Helical" evidence="18">
    <location>
        <begin position="192"/>
        <end position="211"/>
    </location>
</feature>
<feature type="transmembrane region" description="Helical" evidence="18">
    <location>
        <begin position="80"/>
        <end position="99"/>
    </location>
</feature>
<sequence length="861" mass="90007">MTEPAASPLVLSVVLGFVAVAVGLLARRTLDGSRGFGGDAATISSIMHSPFSASDLGLGSYSVIADFYQWLGLADAPTTASVFGAVLGAAVLGCVLIRIHGINGGTLPLLLALLVPVLVGVYEAAYAKEVLISLGMLVVVLLPVNWFGELLVLTTLVVLGAEFRTYWFIVAVVYVVLRICLVRGMLRTPGRVVGAVAVLGVLTGIAVWIGTGNPADAFRYEVNDTAARQNDTGSLITRYIDLPEPVGGIVNTTLTSLLFIAPLPMLLKASPYYLVIGILFAVLWISLVRAAARSREVTTTGPTDDRLLHRFVALPLAFLVVQGLFEPDWGSALRHLTPLLPLLVGAVDLVARRSTDPPGPVAPSDTLTPRSASRPGKTTMTTQTPTPSAGRNVLATYLGHLRRWWWFLVIGLVIGGLLGWGASALMATKYTATAQLYVGTAGATSSSDAYNGAMLSQKQVGSYVEMAKSPTLANRVIDDLDLDKSTGDVQGMITPAARKDTVIIEMHAVSGNADLSRDVANSAATQLKDMVRDLNQQTAPNGRSTAPQLAVLTEATSPSSPSSPNTRQNVMAGAVLCLVLGALAAVVRGLTDRRITTTERIREIIDAPVVGTVSTTEALAEKHTLDFAAAPVAATEQFRELRTNLRFLDVDNPPTVIAVTGGVAGEGKSTIAANLALALADDGESVCLVDADLRDPSVADYLSGNLQSAVGLSTALAGDADIDDIIQQTATPGLGVVTSGTVPPNPAELLGSRRFRDLLTELGEKFDHVILDASPSLPVTDGALVASAADGVLLTVRHNSTTTDRLTSTEGNLSAVNSRILGTVFTLVPEARGKYGASKYGYGYGYGATAPSATSTAGDTH</sequence>
<evidence type="ECO:0000256" key="13">
    <source>
        <dbReference type="ARBA" id="ARBA00022989"/>
    </source>
</evidence>
<feature type="transmembrane region" description="Helical" evidence="18">
    <location>
        <begin position="307"/>
        <end position="325"/>
    </location>
</feature>
<dbReference type="InterPro" id="IPR027417">
    <property type="entry name" value="P-loop_NTPase"/>
</dbReference>
<dbReference type="GO" id="GO:0005886">
    <property type="term" value="C:plasma membrane"/>
    <property type="evidence" value="ECO:0007669"/>
    <property type="project" value="UniProtKB-SubCell"/>
</dbReference>
<keyword evidence="13 18" id="KW-1133">Transmembrane helix</keyword>
<dbReference type="HOGENOM" id="CLU_325351_0_0_11"/>
<dbReference type="InterPro" id="IPR050445">
    <property type="entry name" value="Bact_polysacc_biosynth/exp"/>
</dbReference>
<evidence type="ECO:0000256" key="11">
    <source>
        <dbReference type="ARBA" id="ARBA00022777"/>
    </source>
</evidence>
<organism evidence="21 22">
    <name type="scientific">Corynebacterium variabile (strain DSM 44702 / CIP 107183 / JCM 12073 / NCIMB 30131)</name>
    <name type="common">Corynebacterium mooreparkense</name>
    <dbReference type="NCBI Taxonomy" id="858619"/>
    <lineage>
        <taxon>Bacteria</taxon>
        <taxon>Bacillati</taxon>
        <taxon>Actinomycetota</taxon>
        <taxon>Actinomycetes</taxon>
        <taxon>Mycobacteriales</taxon>
        <taxon>Corynebacteriaceae</taxon>
        <taxon>Corynebacterium</taxon>
    </lineage>
</organism>
<keyword evidence="12" id="KW-0067">ATP-binding</keyword>
<dbReference type="Proteomes" id="UP000006659">
    <property type="component" value="Chromosome"/>
</dbReference>
<feature type="transmembrane region" description="Helical" evidence="18">
    <location>
        <begin position="404"/>
        <end position="427"/>
    </location>
</feature>
<dbReference type="CDD" id="cd05387">
    <property type="entry name" value="BY-kinase"/>
    <property type="match status" value="1"/>
</dbReference>
<dbReference type="eggNOG" id="COG0489">
    <property type="taxonomic scope" value="Bacteria"/>
</dbReference>
<evidence type="ECO:0000256" key="10">
    <source>
        <dbReference type="ARBA" id="ARBA00022741"/>
    </source>
</evidence>
<evidence type="ECO:0000256" key="6">
    <source>
        <dbReference type="ARBA" id="ARBA00022475"/>
    </source>
</evidence>
<reference evidence="21 22" key="1">
    <citation type="journal article" date="2011" name="BMC Genomics">
        <title>Complete genome sequence of Corynebacterium variabile DSM 44702 isolated from the surface of smear-ripened cheeses and insights into cheese ripening and flavor generation.</title>
        <authorList>
            <person name="Schroeder J."/>
            <person name="Maus I."/>
            <person name="Trost E."/>
            <person name="Tauch A."/>
        </authorList>
    </citation>
    <scope>NUCLEOTIDE SEQUENCE [LARGE SCALE GENOMIC DNA]</scope>
    <source>
        <strain evidence="22">DSM 44702 / JCM 12073 / NCIMB 30131</strain>
    </source>
</reference>
<evidence type="ECO:0000256" key="18">
    <source>
        <dbReference type="SAM" id="Phobius"/>
    </source>
</evidence>
<dbReference type="Pfam" id="PF13614">
    <property type="entry name" value="AAA_31"/>
    <property type="match status" value="1"/>
</dbReference>
<evidence type="ECO:0000256" key="5">
    <source>
        <dbReference type="ARBA" id="ARBA00011903"/>
    </source>
</evidence>
<keyword evidence="6" id="KW-1003">Cell membrane</keyword>
<evidence type="ECO:0000256" key="17">
    <source>
        <dbReference type="SAM" id="MobiDB-lite"/>
    </source>
</evidence>
<dbReference type="InterPro" id="IPR025669">
    <property type="entry name" value="AAA_dom"/>
</dbReference>
<comment type="catalytic activity">
    <reaction evidence="16">
        <text>L-tyrosyl-[protein] + ATP = O-phospho-L-tyrosyl-[protein] + ADP + H(+)</text>
        <dbReference type="Rhea" id="RHEA:10596"/>
        <dbReference type="Rhea" id="RHEA-COMP:10136"/>
        <dbReference type="Rhea" id="RHEA-COMP:20101"/>
        <dbReference type="ChEBI" id="CHEBI:15378"/>
        <dbReference type="ChEBI" id="CHEBI:30616"/>
        <dbReference type="ChEBI" id="CHEBI:46858"/>
        <dbReference type="ChEBI" id="CHEBI:61978"/>
        <dbReference type="ChEBI" id="CHEBI:456216"/>
        <dbReference type="EC" id="2.7.10.2"/>
    </reaction>
</comment>
<dbReference type="AlphaFoldDB" id="G0H9W4"/>
<feature type="transmembrane region" description="Helical" evidence="18">
    <location>
        <begin position="570"/>
        <end position="590"/>
    </location>
</feature>
<evidence type="ECO:0000256" key="4">
    <source>
        <dbReference type="ARBA" id="ARBA00008883"/>
    </source>
</evidence>
<feature type="transmembrane region" description="Helical" evidence="18">
    <location>
        <begin position="105"/>
        <end position="122"/>
    </location>
</feature>
<dbReference type="KEGG" id="cva:CVAR_0320"/>
<feature type="transmembrane region" description="Helical" evidence="18">
    <location>
        <begin position="272"/>
        <end position="292"/>
    </location>
</feature>
<feature type="region of interest" description="Disordered" evidence="17">
    <location>
        <begin position="355"/>
        <end position="386"/>
    </location>
</feature>
<dbReference type="InterPro" id="IPR005702">
    <property type="entry name" value="Wzc-like_C"/>
</dbReference>
<dbReference type="EC" id="2.7.10.2" evidence="5"/>
<evidence type="ECO:0000256" key="8">
    <source>
        <dbReference type="ARBA" id="ARBA00022679"/>
    </source>
</evidence>
<dbReference type="GO" id="GO:0005524">
    <property type="term" value="F:ATP binding"/>
    <property type="evidence" value="ECO:0007669"/>
    <property type="project" value="UniProtKB-KW"/>
</dbReference>
<dbReference type="SUPFAM" id="SSF52540">
    <property type="entry name" value="P-loop containing nucleoside triphosphate hydrolases"/>
    <property type="match status" value="1"/>
</dbReference>
<evidence type="ECO:0000256" key="14">
    <source>
        <dbReference type="ARBA" id="ARBA00023136"/>
    </source>
</evidence>
<evidence type="ECO:0000259" key="19">
    <source>
        <dbReference type="Pfam" id="PF02706"/>
    </source>
</evidence>
<dbReference type="Pfam" id="PF02706">
    <property type="entry name" value="Wzz"/>
    <property type="match status" value="1"/>
</dbReference>
<keyword evidence="9 18" id="KW-0812">Transmembrane</keyword>
<comment type="similarity">
    <text evidence="4">Belongs to the etk/wzc family.</text>
</comment>
<evidence type="ECO:0000256" key="1">
    <source>
        <dbReference type="ARBA" id="ARBA00004429"/>
    </source>
</evidence>
<keyword evidence="10" id="KW-0547">Nucleotide-binding</keyword>
<dbReference type="NCBIfam" id="TIGR01007">
    <property type="entry name" value="eps_fam"/>
    <property type="match status" value="1"/>
</dbReference>
<feature type="transmembrane region" description="Helical" evidence="18">
    <location>
        <begin position="134"/>
        <end position="159"/>
    </location>
</feature>
<evidence type="ECO:0000313" key="22">
    <source>
        <dbReference type="Proteomes" id="UP000006659"/>
    </source>
</evidence>
<feature type="transmembrane region" description="Helical" evidence="18">
    <location>
        <begin position="165"/>
        <end position="185"/>
    </location>
</feature>
<gene>
    <name evidence="21" type="ordered locus">CVAR_0320</name>
</gene>